<name>A0ABZ0Q9D5_9VIBR</name>
<proteinExistence type="predicted"/>
<evidence type="ECO:0008006" key="3">
    <source>
        <dbReference type="Google" id="ProtNLM"/>
    </source>
</evidence>
<accession>A0ABZ0Q9D5</accession>
<gene>
    <name evidence="1" type="ORF">R8Z52_13015</name>
</gene>
<organism evidence="1 2">
    <name type="scientific">Vibrio porteresiae DSM 19223</name>
    <dbReference type="NCBI Taxonomy" id="1123496"/>
    <lineage>
        <taxon>Bacteria</taxon>
        <taxon>Pseudomonadati</taxon>
        <taxon>Pseudomonadota</taxon>
        <taxon>Gammaproteobacteria</taxon>
        <taxon>Vibrionales</taxon>
        <taxon>Vibrionaceae</taxon>
        <taxon>Vibrio</taxon>
    </lineage>
</organism>
<evidence type="ECO:0000313" key="1">
    <source>
        <dbReference type="EMBL" id="WPC73034.1"/>
    </source>
</evidence>
<dbReference type="EMBL" id="CP138203">
    <property type="protein sequence ID" value="WPC73034.1"/>
    <property type="molecule type" value="Genomic_DNA"/>
</dbReference>
<dbReference type="RefSeq" id="WP_261892843.1">
    <property type="nucleotide sequence ID" value="NZ_AP024895.1"/>
</dbReference>
<evidence type="ECO:0000313" key="2">
    <source>
        <dbReference type="Proteomes" id="UP001304071"/>
    </source>
</evidence>
<sequence length="78" mass="9396">MSYFFALFALQMALHFSILSVLRHSLIHFHYHADGLGIRYLYLQTEDKNRILYQQFGFHPLHETEQGIFIMMRDSFEI</sequence>
<protein>
    <recommendedName>
        <fullName evidence="3">N-acetyltransferase domain-containing protein</fullName>
    </recommendedName>
</protein>
<dbReference type="Proteomes" id="UP001304071">
    <property type="component" value="Chromosome 1"/>
</dbReference>
<reference evidence="1 2" key="1">
    <citation type="submission" date="2023-11" db="EMBL/GenBank/DDBJ databases">
        <title>Plant-associative lifestyle of Vibrio porteresiae and its evolutionary dynamics.</title>
        <authorList>
            <person name="Rameshkumar N."/>
            <person name="Kirti K."/>
        </authorList>
    </citation>
    <scope>NUCLEOTIDE SEQUENCE [LARGE SCALE GENOMIC DNA]</scope>
    <source>
        <strain evidence="1 2">MSSRF30</strain>
    </source>
</reference>
<keyword evidence="2" id="KW-1185">Reference proteome</keyword>